<feature type="signal peptide" evidence="2">
    <location>
        <begin position="1"/>
        <end position="20"/>
    </location>
</feature>
<feature type="transmembrane region" description="Helical" evidence="1">
    <location>
        <begin position="231"/>
        <end position="252"/>
    </location>
</feature>
<feature type="chain" id="PRO_5038806652" evidence="2">
    <location>
        <begin position="21"/>
        <end position="386"/>
    </location>
</feature>
<evidence type="ECO:0000256" key="2">
    <source>
        <dbReference type="SAM" id="SignalP"/>
    </source>
</evidence>
<sequence length="386" mass="41945">MKKAIMVLLWLMLLSSTVWGAPADQTDVTQQVLEKMSLEDINQVVDKIKAELHENVPGVENLTIQEMAAKGIHINWQQWWKNLMARFFQEIAANVHLSGKLLFLAVLCAILQNLQNSFERSNVSLLTYSICFSFLAVIALTSIYNVLELARQTVAQMVDFMQALLPVLISLLAGVGAVTSAALFSPVMLFLTSMVSLLVKDVVLPLLFLTTVLECVNYLSNTYRLDNLASVFKQGGMVVLSLALVVFIGVVTIQGVSGSVSDGIALRTAKYATATFIPVVGKMFSDTVELVMGASLLLKNTVGILGVLAVLMICVWPLLKILALIVVIKLTGALIQPMGDDRMAKCLDMMGNNLLLIFGAVLTAALMFFLGITMIIGVGNATVMLR</sequence>
<dbReference type="STRING" id="112903.SAMN04490178_10130"/>
<feature type="transmembrane region" description="Helical" evidence="1">
    <location>
        <begin position="304"/>
        <end position="332"/>
    </location>
</feature>
<dbReference type="Pfam" id="PF09546">
    <property type="entry name" value="Spore_III_AE"/>
    <property type="match status" value="1"/>
</dbReference>
<reference evidence="3 4" key="1">
    <citation type="submission" date="2016-10" db="EMBL/GenBank/DDBJ databases">
        <authorList>
            <person name="de Groot N.N."/>
        </authorList>
    </citation>
    <scope>NUCLEOTIDE SEQUENCE [LARGE SCALE GENOMIC DNA]</scope>
    <source>
        <strain evidence="3 4">DSM 13305</strain>
    </source>
</reference>
<dbReference type="AlphaFoldDB" id="A0A1H8NB71"/>
<dbReference type="NCBIfam" id="TIGR02829">
    <property type="entry name" value="spore_III_AE"/>
    <property type="match status" value="1"/>
</dbReference>
<gene>
    <name evidence="3" type="ORF">SAMN04490178_10130</name>
</gene>
<dbReference type="InterPro" id="IPR014194">
    <property type="entry name" value="Spore_III_AE"/>
</dbReference>
<keyword evidence="1" id="KW-0812">Transmembrane</keyword>
<keyword evidence="1" id="KW-0472">Membrane</keyword>
<dbReference type="RefSeq" id="WP_091743372.1">
    <property type="nucleotide sequence ID" value="NZ_FODY01000001.1"/>
</dbReference>
<evidence type="ECO:0000313" key="4">
    <source>
        <dbReference type="Proteomes" id="UP000198847"/>
    </source>
</evidence>
<feature type="transmembrane region" description="Helical" evidence="1">
    <location>
        <begin position="353"/>
        <end position="378"/>
    </location>
</feature>
<keyword evidence="2" id="KW-0732">Signal</keyword>
<organism evidence="3 4">
    <name type="scientific">Propionispora vibrioides</name>
    <dbReference type="NCBI Taxonomy" id="112903"/>
    <lineage>
        <taxon>Bacteria</taxon>
        <taxon>Bacillati</taxon>
        <taxon>Bacillota</taxon>
        <taxon>Negativicutes</taxon>
        <taxon>Selenomonadales</taxon>
        <taxon>Sporomusaceae</taxon>
        <taxon>Propionispora</taxon>
    </lineage>
</organism>
<proteinExistence type="predicted"/>
<feature type="transmembrane region" description="Helical" evidence="1">
    <location>
        <begin position="91"/>
        <end position="111"/>
    </location>
</feature>
<keyword evidence="4" id="KW-1185">Reference proteome</keyword>
<evidence type="ECO:0000313" key="3">
    <source>
        <dbReference type="EMBL" id="SEO26845.1"/>
    </source>
</evidence>
<name>A0A1H8NB71_9FIRM</name>
<keyword evidence="1" id="KW-1133">Transmembrane helix</keyword>
<feature type="transmembrane region" description="Helical" evidence="1">
    <location>
        <begin position="167"/>
        <end position="190"/>
    </location>
</feature>
<feature type="transmembrane region" description="Helical" evidence="1">
    <location>
        <begin position="202"/>
        <end position="219"/>
    </location>
</feature>
<dbReference type="EMBL" id="FODY01000001">
    <property type="protein sequence ID" value="SEO26845.1"/>
    <property type="molecule type" value="Genomic_DNA"/>
</dbReference>
<dbReference type="OrthoDB" id="2373222at2"/>
<accession>A0A1H8NB71</accession>
<protein>
    <submittedName>
        <fullName evidence="3">Stage III sporulation protein AE</fullName>
    </submittedName>
</protein>
<feature type="transmembrane region" description="Helical" evidence="1">
    <location>
        <begin position="123"/>
        <end position="147"/>
    </location>
</feature>
<evidence type="ECO:0000256" key="1">
    <source>
        <dbReference type="SAM" id="Phobius"/>
    </source>
</evidence>
<dbReference type="Proteomes" id="UP000198847">
    <property type="component" value="Unassembled WGS sequence"/>
</dbReference>